<evidence type="ECO:0000256" key="2">
    <source>
        <dbReference type="ARBA" id="ARBA00006333"/>
    </source>
</evidence>
<keyword evidence="5 6" id="KW-0456">Lyase</keyword>
<evidence type="ECO:0000313" key="8">
    <source>
        <dbReference type="Proteomes" id="UP000054988"/>
    </source>
</evidence>
<dbReference type="InterPro" id="IPR008949">
    <property type="entry name" value="Isoprenoid_synthase_dom_sf"/>
</dbReference>
<gene>
    <name evidence="7" type="ORF">WG66_17918</name>
</gene>
<dbReference type="EC" id="4.2.3.-" evidence="6"/>
<evidence type="ECO:0000256" key="6">
    <source>
        <dbReference type="RuleBase" id="RU366034"/>
    </source>
</evidence>
<reference evidence="7 8" key="1">
    <citation type="submission" date="2015-12" db="EMBL/GenBank/DDBJ databases">
        <title>Draft genome sequence of Moniliophthora roreri, the causal agent of frosty pod rot of cacao.</title>
        <authorList>
            <person name="Aime M.C."/>
            <person name="Diaz-Valderrama J.R."/>
            <person name="Kijpornyongpan T."/>
            <person name="Phillips-Mora W."/>
        </authorList>
    </citation>
    <scope>NUCLEOTIDE SEQUENCE [LARGE SCALE GENOMIC DNA]</scope>
    <source>
        <strain evidence="7 8">MCA 2952</strain>
    </source>
</reference>
<evidence type="ECO:0000256" key="1">
    <source>
        <dbReference type="ARBA" id="ARBA00001946"/>
    </source>
</evidence>
<dbReference type="Proteomes" id="UP000054988">
    <property type="component" value="Unassembled WGS sequence"/>
</dbReference>
<comment type="caution">
    <text evidence="7">The sequence shown here is derived from an EMBL/GenBank/DDBJ whole genome shotgun (WGS) entry which is preliminary data.</text>
</comment>
<dbReference type="AlphaFoldDB" id="A0A0W0EZK1"/>
<protein>
    <recommendedName>
        <fullName evidence="6">Terpene synthase</fullName>
        <ecNumber evidence="6">4.2.3.-</ecNumber>
    </recommendedName>
</protein>
<evidence type="ECO:0000256" key="5">
    <source>
        <dbReference type="ARBA" id="ARBA00023239"/>
    </source>
</evidence>
<evidence type="ECO:0000256" key="3">
    <source>
        <dbReference type="ARBA" id="ARBA00022723"/>
    </source>
</evidence>
<dbReference type="Gene3D" id="1.10.600.10">
    <property type="entry name" value="Farnesyl Diphosphate Synthase"/>
    <property type="match status" value="1"/>
</dbReference>
<comment type="similarity">
    <text evidence="2 6">Belongs to the terpene synthase family.</text>
</comment>
<name>A0A0W0EZK1_MONRR</name>
<dbReference type="eggNOG" id="ENOG502SJ0F">
    <property type="taxonomic scope" value="Eukaryota"/>
</dbReference>
<dbReference type="GO" id="GO:0046872">
    <property type="term" value="F:metal ion binding"/>
    <property type="evidence" value="ECO:0007669"/>
    <property type="project" value="UniProtKB-KW"/>
</dbReference>
<evidence type="ECO:0000256" key="4">
    <source>
        <dbReference type="ARBA" id="ARBA00022842"/>
    </source>
</evidence>
<accession>A0A0W0EZK1</accession>
<dbReference type="PANTHER" id="PTHR35201">
    <property type="entry name" value="TERPENE SYNTHASE"/>
    <property type="match status" value="1"/>
</dbReference>
<proteinExistence type="inferred from homology"/>
<dbReference type="GO" id="GO:0008299">
    <property type="term" value="P:isoprenoid biosynthetic process"/>
    <property type="evidence" value="ECO:0007669"/>
    <property type="project" value="UniProtKB-ARBA"/>
</dbReference>
<dbReference type="GO" id="GO:0010333">
    <property type="term" value="F:terpene synthase activity"/>
    <property type="evidence" value="ECO:0007669"/>
    <property type="project" value="InterPro"/>
</dbReference>
<sequence>MSQPSTYILPITLHDWPWARHLNPFYDTCKEESAIWCASYGAFKGRSQQAFERCDFALLASLAYPLLNKGLKVDFRIESVIDPPDLCADGNRIGCDLMNFFFVVDEYTDVASVEEARRLANIVMDALKNPHIPRPAGEWVGGEIARTFWLNSIKTGTPSFQRRFIREFNDYLDACVEQASDRSESRIRDLDTYFAIRRKTIGALPSFAVLGVHMNVPDEVFSDPIIQRLTELTVDMIILCNDFCSYNVEQARGDDSHNIIRVVMDSHGTDVQGALNYISSLHDRLSKEFLETLPNVPTFGDATVDYEVSVYIEGLGNWVRANDCWSFESHRYFGSIGKEIQRSRVVELLPKVTPPMSTSLDNFARMFRLKGFKDLLYHTYSVIFRGFSHQEPLVRAPAATEMSV</sequence>
<organism evidence="7 8">
    <name type="scientific">Moniliophthora roreri</name>
    <name type="common">Frosty pod rot fungus</name>
    <name type="synonym">Monilia roreri</name>
    <dbReference type="NCBI Taxonomy" id="221103"/>
    <lineage>
        <taxon>Eukaryota</taxon>
        <taxon>Fungi</taxon>
        <taxon>Dikarya</taxon>
        <taxon>Basidiomycota</taxon>
        <taxon>Agaricomycotina</taxon>
        <taxon>Agaricomycetes</taxon>
        <taxon>Agaricomycetidae</taxon>
        <taxon>Agaricales</taxon>
        <taxon>Marasmiineae</taxon>
        <taxon>Marasmiaceae</taxon>
        <taxon>Moniliophthora</taxon>
    </lineage>
</organism>
<comment type="cofactor">
    <cofactor evidence="1 6">
        <name>Mg(2+)</name>
        <dbReference type="ChEBI" id="CHEBI:18420"/>
    </cofactor>
</comment>
<evidence type="ECO:0000313" key="7">
    <source>
        <dbReference type="EMBL" id="KTB29460.1"/>
    </source>
</evidence>
<keyword evidence="4 6" id="KW-0460">Magnesium</keyword>
<dbReference type="InterPro" id="IPR034686">
    <property type="entry name" value="Terpene_cyclase-like_2"/>
</dbReference>
<dbReference type="SUPFAM" id="SSF48576">
    <property type="entry name" value="Terpenoid synthases"/>
    <property type="match status" value="1"/>
</dbReference>
<dbReference type="EMBL" id="LATX01002432">
    <property type="protein sequence ID" value="KTB29460.1"/>
    <property type="molecule type" value="Genomic_DNA"/>
</dbReference>
<keyword evidence="3 6" id="KW-0479">Metal-binding</keyword>
<dbReference type="Pfam" id="PF19086">
    <property type="entry name" value="Terpene_syn_C_2"/>
    <property type="match status" value="1"/>
</dbReference>
<dbReference type="SFLD" id="SFLDS00005">
    <property type="entry name" value="Isoprenoid_Synthase_Type_I"/>
    <property type="match status" value="1"/>
</dbReference>
<dbReference type="PANTHER" id="PTHR35201:SF4">
    <property type="entry name" value="BETA-PINACENE SYNTHASE-RELATED"/>
    <property type="match status" value="1"/>
</dbReference>
<dbReference type="SFLD" id="SFLDG01020">
    <property type="entry name" value="Terpene_Cyclase_Like_2"/>
    <property type="match status" value="1"/>
</dbReference>